<evidence type="ECO:0000256" key="4">
    <source>
        <dbReference type="ARBA" id="ARBA00035245"/>
    </source>
</evidence>
<name>A0A1M6X315_9BACT</name>
<evidence type="ECO:0000256" key="2">
    <source>
        <dbReference type="ARBA" id="ARBA00022980"/>
    </source>
</evidence>
<gene>
    <name evidence="5" type="primary">rplE</name>
    <name evidence="10" type="ORF">SAMN02745108_01960</name>
    <name evidence="9" type="ORF">SAMN05720469_12841</name>
</gene>
<dbReference type="InterPro" id="IPR020929">
    <property type="entry name" value="Ribosomal_uL5_CS"/>
</dbReference>
<feature type="domain" description="Large ribosomal subunit protein uL5 C-terminal" evidence="8">
    <location>
        <begin position="86"/>
        <end position="178"/>
    </location>
</feature>
<reference evidence="11" key="1">
    <citation type="submission" date="2016-11" db="EMBL/GenBank/DDBJ databases">
        <authorList>
            <person name="Varghese N."/>
            <person name="Submissions S."/>
        </authorList>
    </citation>
    <scope>NUCLEOTIDE SEQUENCE [LARGE SCALE GENOMIC DNA]</scope>
    <source>
        <strain evidence="11">UWOS</strain>
    </source>
</reference>
<evidence type="ECO:0000259" key="7">
    <source>
        <dbReference type="Pfam" id="PF00281"/>
    </source>
</evidence>
<dbReference type="Pfam" id="PF00281">
    <property type="entry name" value="Ribosomal_L5"/>
    <property type="match status" value="1"/>
</dbReference>
<evidence type="ECO:0000256" key="1">
    <source>
        <dbReference type="ARBA" id="ARBA00008553"/>
    </source>
</evidence>
<keyword evidence="3 5" id="KW-0687">Ribonucleoprotein</keyword>
<comment type="similarity">
    <text evidence="1 5 6">Belongs to the universal ribosomal protein uL5 family.</text>
</comment>
<reference evidence="9" key="2">
    <citation type="submission" date="2016-11" db="EMBL/GenBank/DDBJ databases">
        <authorList>
            <person name="Jaros S."/>
            <person name="Januszkiewicz K."/>
            <person name="Wedrychowicz H."/>
        </authorList>
    </citation>
    <scope>NUCLEOTIDE SEQUENCE [LARGE SCALE GENOMIC DNA]</scope>
    <source>
        <strain evidence="9">UWOS</strain>
    </source>
</reference>
<reference evidence="10 12" key="3">
    <citation type="submission" date="2017-02" db="EMBL/GenBank/DDBJ databases">
        <authorList>
            <person name="Peterson S.W."/>
        </authorList>
    </citation>
    <scope>NUCLEOTIDE SEQUENCE [LARGE SCALE GENOMIC DNA]</scope>
    <source>
        <strain evidence="10 12">ATCC 43854</strain>
    </source>
</reference>
<evidence type="ECO:0000256" key="5">
    <source>
        <dbReference type="HAMAP-Rule" id="MF_01333"/>
    </source>
</evidence>
<dbReference type="SUPFAM" id="SSF55282">
    <property type="entry name" value="RL5-like"/>
    <property type="match status" value="1"/>
</dbReference>
<dbReference type="STRING" id="28122.SAMN02745108_01960"/>
<dbReference type="Proteomes" id="UP000190449">
    <property type="component" value="Unassembled WGS sequence"/>
</dbReference>
<dbReference type="InterPro" id="IPR022803">
    <property type="entry name" value="Ribosomal_uL5_dom_sf"/>
</dbReference>
<dbReference type="InterPro" id="IPR002132">
    <property type="entry name" value="Ribosomal_uL5"/>
</dbReference>
<sequence>MSTMKKDVYEKTVVPALKQKFGYKNVMQIPRLQKIVINMGVGEAASNRKVLDEALSTLAAITGQKPVVTKARKAISNFKLREGLGIGAKVTLHGENMWDFLYRFINISLPRVRDFRGLPRRGFDGCGNYTLGIKEQSIFVEIDIDKITQTLGMDISFVTSAATDEEGRALLEGLGLPFRK</sequence>
<keyword evidence="5" id="KW-0699">rRNA-binding</keyword>
<dbReference type="InterPro" id="IPR031310">
    <property type="entry name" value="Ribosomal_uL5_N"/>
</dbReference>
<dbReference type="GO" id="GO:0000049">
    <property type="term" value="F:tRNA binding"/>
    <property type="evidence" value="ECO:0007669"/>
    <property type="project" value="UniProtKB-UniRule"/>
</dbReference>
<dbReference type="GO" id="GO:0019843">
    <property type="term" value="F:rRNA binding"/>
    <property type="evidence" value="ECO:0007669"/>
    <property type="project" value="UniProtKB-UniRule"/>
</dbReference>
<dbReference type="GO" id="GO:0003735">
    <property type="term" value="F:structural constituent of ribosome"/>
    <property type="evidence" value="ECO:0007669"/>
    <property type="project" value="InterPro"/>
</dbReference>
<evidence type="ECO:0000256" key="3">
    <source>
        <dbReference type="ARBA" id="ARBA00023274"/>
    </source>
</evidence>
<dbReference type="EMBL" id="FUWU01000035">
    <property type="protein sequence ID" value="SJZ91641.1"/>
    <property type="molecule type" value="Genomic_DNA"/>
</dbReference>
<accession>A0A1M6X315</accession>
<evidence type="ECO:0000259" key="8">
    <source>
        <dbReference type="Pfam" id="PF00673"/>
    </source>
</evidence>
<feature type="domain" description="Large ribosomal subunit protein uL5 N-terminal" evidence="7">
    <location>
        <begin position="25"/>
        <end position="81"/>
    </location>
</feature>
<dbReference type="HAMAP" id="MF_01333_B">
    <property type="entry name" value="Ribosomal_uL5_B"/>
    <property type="match status" value="1"/>
</dbReference>
<proteinExistence type="inferred from homology"/>
<dbReference type="PIRSF" id="PIRSF002161">
    <property type="entry name" value="Ribosomal_L5"/>
    <property type="match status" value="1"/>
</dbReference>
<comment type="function">
    <text evidence="5">This is 1 of the proteins that bind and probably mediate the attachment of the 5S RNA into the large ribosomal subunit, where it forms part of the central protuberance. In the 70S ribosome it contacts protein S13 of the 30S subunit (bridge B1b), connecting the 2 subunits; this bridge is implicated in subunit movement. Contacts the P site tRNA; the 5S rRNA and some of its associated proteins might help stabilize positioning of ribosome-bound tRNAs.</text>
</comment>
<dbReference type="PANTHER" id="PTHR11994">
    <property type="entry name" value="60S RIBOSOMAL PROTEIN L11-RELATED"/>
    <property type="match status" value="1"/>
</dbReference>
<dbReference type="NCBIfam" id="NF000585">
    <property type="entry name" value="PRK00010.1"/>
    <property type="match status" value="1"/>
</dbReference>
<keyword evidence="5" id="KW-0694">RNA-binding</keyword>
<dbReference type="InterPro" id="IPR020930">
    <property type="entry name" value="Ribosomal_uL5_bac-type"/>
</dbReference>
<evidence type="ECO:0000256" key="6">
    <source>
        <dbReference type="RuleBase" id="RU003930"/>
    </source>
</evidence>
<protein>
    <recommendedName>
        <fullName evidence="4 5">Large ribosomal subunit protein uL5</fullName>
    </recommendedName>
</protein>
<dbReference type="AlphaFoldDB" id="A0A1M6X315"/>
<dbReference type="GO" id="GO:0006412">
    <property type="term" value="P:translation"/>
    <property type="evidence" value="ECO:0007669"/>
    <property type="project" value="UniProtKB-UniRule"/>
</dbReference>
<dbReference type="GO" id="GO:0005840">
    <property type="term" value="C:ribosome"/>
    <property type="evidence" value="ECO:0007669"/>
    <property type="project" value="UniProtKB-KW"/>
</dbReference>
<dbReference type="Pfam" id="PF00673">
    <property type="entry name" value="Ribosomal_L5_C"/>
    <property type="match status" value="1"/>
</dbReference>
<evidence type="ECO:0000313" key="10">
    <source>
        <dbReference type="EMBL" id="SJZ91641.1"/>
    </source>
</evidence>
<dbReference type="Gene3D" id="3.30.1440.10">
    <property type="match status" value="1"/>
</dbReference>
<keyword evidence="2 5" id="KW-0689">Ribosomal protein</keyword>
<evidence type="ECO:0000313" key="9">
    <source>
        <dbReference type="EMBL" id="SHL00249.1"/>
    </source>
</evidence>
<dbReference type="PROSITE" id="PS00358">
    <property type="entry name" value="RIBOSOMAL_L5"/>
    <property type="match status" value="1"/>
</dbReference>
<dbReference type="InterPro" id="IPR031309">
    <property type="entry name" value="Ribosomal_uL5_C"/>
</dbReference>
<dbReference type="Proteomes" id="UP000184275">
    <property type="component" value="Unassembled WGS sequence"/>
</dbReference>
<evidence type="ECO:0000313" key="12">
    <source>
        <dbReference type="Proteomes" id="UP000190449"/>
    </source>
</evidence>
<comment type="subunit">
    <text evidence="5">Part of the 50S ribosomal subunit; part of the 5S rRNA/L5/L18/L25 subcomplex. Contacts the 5S rRNA and the P site tRNA. Forms a bridge to the 30S subunit in the 70S ribosome.</text>
</comment>
<keyword evidence="11" id="KW-1185">Reference proteome</keyword>
<dbReference type="GO" id="GO:1990904">
    <property type="term" value="C:ribonucleoprotein complex"/>
    <property type="evidence" value="ECO:0007669"/>
    <property type="project" value="UniProtKB-KW"/>
</dbReference>
<dbReference type="EMBL" id="FRAW01000028">
    <property type="protein sequence ID" value="SHL00249.1"/>
    <property type="molecule type" value="Genomic_DNA"/>
</dbReference>
<accession>A0A1T4PJU1</accession>
<keyword evidence="5" id="KW-0820">tRNA-binding</keyword>
<organism evidence="9 11">
    <name type="scientific">Fibrobacter intestinalis</name>
    <dbReference type="NCBI Taxonomy" id="28122"/>
    <lineage>
        <taxon>Bacteria</taxon>
        <taxon>Pseudomonadati</taxon>
        <taxon>Fibrobacterota</taxon>
        <taxon>Fibrobacteria</taxon>
        <taxon>Fibrobacterales</taxon>
        <taxon>Fibrobacteraceae</taxon>
        <taxon>Fibrobacter</taxon>
    </lineage>
</organism>
<dbReference type="FunFam" id="3.30.1440.10:FF:000001">
    <property type="entry name" value="50S ribosomal protein L5"/>
    <property type="match status" value="1"/>
</dbReference>
<dbReference type="RefSeq" id="WP_073305499.1">
    <property type="nucleotide sequence ID" value="NZ_FRAW01000028.1"/>
</dbReference>
<evidence type="ECO:0000313" key="11">
    <source>
        <dbReference type="Proteomes" id="UP000184275"/>
    </source>
</evidence>